<reference evidence="1 2" key="1">
    <citation type="submission" date="2024-01" db="EMBL/GenBank/DDBJ databases">
        <title>The genomes of 5 underutilized Papilionoideae crops provide insights into root nodulation and disease resistance.</title>
        <authorList>
            <person name="Yuan L."/>
        </authorList>
    </citation>
    <scope>NUCLEOTIDE SEQUENCE [LARGE SCALE GENOMIC DNA]</scope>
    <source>
        <strain evidence="1">LY-2023</strain>
        <tissue evidence="1">Leaf</tissue>
    </source>
</reference>
<gene>
    <name evidence="1" type="ORF">RJT34_30844</name>
</gene>
<organism evidence="1 2">
    <name type="scientific">Clitoria ternatea</name>
    <name type="common">Butterfly pea</name>
    <dbReference type="NCBI Taxonomy" id="43366"/>
    <lineage>
        <taxon>Eukaryota</taxon>
        <taxon>Viridiplantae</taxon>
        <taxon>Streptophyta</taxon>
        <taxon>Embryophyta</taxon>
        <taxon>Tracheophyta</taxon>
        <taxon>Spermatophyta</taxon>
        <taxon>Magnoliopsida</taxon>
        <taxon>eudicotyledons</taxon>
        <taxon>Gunneridae</taxon>
        <taxon>Pentapetalae</taxon>
        <taxon>rosids</taxon>
        <taxon>fabids</taxon>
        <taxon>Fabales</taxon>
        <taxon>Fabaceae</taxon>
        <taxon>Papilionoideae</taxon>
        <taxon>50 kb inversion clade</taxon>
        <taxon>NPAAA clade</taxon>
        <taxon>indigoferoid/millettioid clade</taxon>
        <taxon>Phaseoleae</taxon>
        <taxon>Clitoria</taxon>
    </lineage>
</organism>
<comment type="caution">
    <text evidence="1">The sequence shown here is derived from an EMBL/GenBank/DDBJ whole genome shotgun (WGS) entry which is preliminary data.</text>
</comment>
<dbReference type="EMBL" id="JAYKXN010000008">
    <property type="protein sequence ID" value="KAK7263257.1"/>
    <property type="molecule type" value="Genomic_DNA"/>
</dbReference>
<accession>A0AAN9I2D0</accession>
<sequence length="103" mass="11861">MLATWQTYRDPSEKGKEKRRIRSWIRRNGVECVRRSAAGLDFGRLKDEFTRICLIGSRICQLPEFIYLAGGNVKKFVPLLDENGLEIVPSTDEIGSFIIWSLQ</sequence>
<proteinExistence type="predicted"/>
<dbReference type="AlphaFoldDB" id="A0AAN9I2D0"/>
<name>A0AAN9I2D0_CLITE</name>
<dbReference type="Proteomes" id="UP001359559">
    <property type="component" value="Unassembled WGS sequence"/>
</dbReference>
<evidence type="ECO:0000313" key="2">
    <source>
        <dbReference type="Proteomes" id="UP001359559"/>
    </source>
</evidence>
<keyword evidence="2" id="KW-1185">Reference proteome</keyword>
<protein>
    <submittedName>
        <fullName evidence="1">Uncharacterized protein</fullName>
    </submittedName>
</protein>
<evidence type="ECO:0000313" key="1">
    <source>
        <dbReference type="EMBL" id="KAK7263257.1"/>
    </source>
</evidence>